<dbReference type="RefSeq" id="WP_127788081.1">
    <property type="nucleotide sequence ID" value="NZ_SACL01000004.1"/>
</dbReference>
<keyword evidence="5" id="KW-1185">Reference proteome</keyword>
<organism evidence="4 5">
    <name type="scientific">Rhodovarius crocodyli</name>
    <dbReference type="NCBI Taxonomy" id="1979269"/>
    <lineage>
        <taxon>Bacteria</taxon>
        <taxon>Pseudomonadati</taxon>
        <taxon>Pseudomonadota</taxon>
        <taxon>Alphaproteobacteria</taxon>
        <taxon>Acetobacterales</taxon>
        <taxon>Roseomonadaceae</taxon>
        <taxon>Rhodovarius</taxon>
    </lineage>
</organism>
<dbReference type="InterPro" id="IPR006683">
    <property type="entry name" value="Thioestr_dom"/>
</dbReference>
<evidence type="ECO:0000313" key="5">
    <source>
        <dbReference type="Proteomes" id="UP000282957"/>
    </source>
</evidence>
<evidence type="ECO:0000256" key="2">
    <source>
        <dbReference type="ARBA" id="ARBA00022801"/>
    </source>
</evidence>
<keyword evidence="2" id="KW-0378">Hydrolase</keyword>
<evidence type="ECO:0000259" key="3">
    <source>
        <dbReference type="Pfam" id="PF03061"/>
    </source>
</evidence>
<dbReference type="PANTHER" id="PTHR21660">
    <property type="entry name" value="THIOESTERASE SUPERFAMILY MEMBER-RELATED"/>
    <property type="match status" value="1"/>
</dbReference>
<dbReference type="SUPFAM" id="SSF54637">
    <property type="entry name" value="Thioesterase/thiol ester dehydrase-isomerase"/>
    <property type="match status" value="1"/>
</dbReference>
<gene>
    <name evidence="4" type="ORF">EOD42_13595</name>
</gene>
<dbReference type="Gene3D" id="3.10.129.10">
    <property type="entry name" value="Hotdog Thioesterase"/>
    <property type="match status" value="1"/>
</dbReference>
<reference evidence="4 5" key="1">
    <citation type="submission" date="2019-01" db="EMBL/GenBank/DDBJ databases">
        <authorList>
            <person name="Chen W.-M."/>
        </authorList>
    </citation>
    <scope>NUCLEOTIDE SEQUENCE [LARGE SCALE GENOMIC DNA]</scope>
    <source>
        <strain evidence="4 5">CCP-6</strain>
    </source>
</reference>
<dbReference type="EMBL" id="SACL01000004">
    <property type="protein sequence ID" value="RVT96148.1"/>
    <property type="molecule type" value="Genomic_DNA"/>
</dbReference>
<dbReference type="InterPro" id="IPR003736">
    <property type="entry name" value="PAAI_dom"/>
</dbReference>
<dbReference type="CDD" id="cd03443">
    <property type="entry name" value="PaaI_thioesterase"/>
    <property type="match status" value="1"/>
</dbReference>
<name>A0A437MES6_9PROT</name>
<dbReference type="Pfam" id="PF03061">
    <property type="entry name" value="4HBT"/>
    <property type="match status" value="1"/>
</dbReference>
<proteinExistence type="inferred from homology"/>
<dbReference type="InterPro" id="IPR029069">
    <property type="entry name" value="HotDog_dom_sf"/>
</dbReference>
<dbReference type="NCBIfam" id="TIGR00369">
    <property type="entry name" value="unchar_dom_1"/>
    <property type="match status" value="1"/>
</dbReference>
<dbReference type="GO" id="GO:0047617">
    <property type="term" value="F:fatty acyl-CoA hydrolase activity"/>
    <property type="evidence" value="ECO:0007669"/>
    <property type="project" value="InterPro"/>
</dbReference>
<dbReference type="Proteomes" id="UP000282957">
    <property type="component" value="Unassembled WGS sequence"/>
</dbReference>
<evidence type="ECO:0000256" key="1">
    <source>
        <dbReference type="ARBA" id="ARBA00008324"/>
    </source>
</evidence>
<feature type="domain" description="Thioesterase" evidence="3">
    <location>
        <begin position="48"/>
        <end position="122"/>
    </location>
</feature>
<accession>A0A437MES6</accession>
<sequence length="137" mass="14693">MHDLAELTRIVRWGVPLADQWGIEVIHAEEGVAHLRLPASPTLLRPGNTVSGPAIMGLVDVAMWAALLTTTQGRDNSVTSSMNVNFLRPAGPGPIVAEARVVKGGKRMLYGEIVVRATNSDEIAAHCTTHWVVIAKP</sequence>
<dbReference type="PANTHER" id="PTHR21660:SF1">
    <property type="entry name" value="ACYL-COENZYME A THIOESTERASE 13"/>
    <property type="match status" value="1"/>
</dbReference>
<comment type="caution">
    <text evidence="4">The sequence shown here is derived from an EMBL/GenBank/DDBJ whole genome shotgun (WGS) entry which is preliminary data.</text>
</comment>
<dbReference type="AlphaFoldDB" id="A0A437MES6"/>
<dbReference type="OrthoDB" id="9805304at2"/>
<evidence type="ECO:0000313" key="4">
    <source>
        <dbReference type="EMBL" id="RVT96148.1"/>
    </source>
</evidence>
<dbReference type="InterPro" id="IPR039298">
    <property type="entry name" value="ACOT13"/>
</dbReference>
<comment type="similarity">
    <text evidence="1">Belongs to the thioesterase PaaI family.</text>
</comment>
<protein>
    <submittedName>
        <fullName evidence="4">PaaI family thioesterase</fullName>
    </submittedName>
</protein>